<dbReference type="CDD" id="cd11614">
    <property type="entry name" value="SAF_CpaB_FlgA_like"/>
    <property type="match status" value="1"/>
</dbReference>
<dbReference type="HOGENOM" id="CLU_082110_0_0_5"/>
<keyword evidence="4" id="KW-1005">Bacterial flagellum biogenesis</keyword>
<feature type="signal peptide" evidence="4">
    <location>
        <begin position="1"/>
        <end position="20"/>
    </location>
</feature>
<dbReference type="STRING" id="215743.ROSMUCSMR3_03230"/>
<dbReference type="EMBL" id="AONH01000013">
    <property type="protein sequence ID" value="KGM87806.1"/>
    <property type="molecule type" value="Genomic_DNA"/>
</dbReference>
<dbReference type="Proteomes" id="UP000030021">
    <property type="component" value="Unassembled WGS sequence"/>
</dbReference>
<keyword evidence="6" id="KW-0282">Flagellum</keyword>
<sequence length="232" mass="23824">MIRGGITVLLACLVPHHAAALDGHAVQARIVQALADAGQGGAPVVSASRPYPPCADPLDVAPHQGGWQAVQVSCAGTGGWSRVIRIEGGAAAPRVPGAPGDQPQRPALVLAESLPRGTILEAAHLREAPIGTRTSGDLIVSLETAIGRRLKSNLGAGQPLLARHLDHDWQVTDGGPVTIVTILGGIRIEAAGVALEPGQLGQDIRVTNAGSGEVVHVTVTGRNKVMVRPNIR</sequence>
<dbReference type="Gene3D" id="3.90.1210.10">
    <property type="entry name" value="Antifreeze-like/N-acetylneuraminic acid synthase C-terminal domain"/>
    <property type="match status" value="1"/>
</dbReference>
<comment type="function">
    <text evidence="4">Involved in the assembly process of the P-ring formation. It may associate with FlgF on the rod constituting a structure essential for the P-ring assembly or may act as a modulator protein for the P-ring assembly.</text>
</comment>
<keyword evidence="2 4" id="KW-0732">Signal</keyword>
<name>A0A0A0HLL9_9RHOB</name>
<dbReference type="PANTHER" id="PTHR36307">
    <property type="entry name" value="FLAGELLA BASAL BODY P-RING FORMATION PROTEIN FLGA"/>
    <property type="match status" value="1"/>
</dbReference>
<keyword evidence="6" id="KW-0969">Cilium</keyword>
<dbReference type="NCBIfam" id="TIGR03170">
    <property type="entry name" value="flgA_cterm"/>
    <property type="match status" value="1"/>
</dbReference>
<feature type="domain" description="SAF" evidence="5">
    <location>
        <begin position="105"/>
        <end position="166"/>
    </location>
</feature>
<evidence type="ECO:0000313" key="7">
    <source>
        <dbReference type="Proteomes" id="UP000030021"/>
    </source>
</evidence>
<accession>A0A0A0HLL9</accession>
<comment type="subcellular location">
    <subcellularLocation>
        <location evidence="1 4">Periplasm</location>
    </subcellularLocation>
</comment>
<dbReference type="PANTHER" id="PTHR36307:SF1">
    <property type="entry name" value="FLAGELLA BASAL BODY P-RING FORMATION PROTEIN FLGA"/>
    <property type="match status" value="1"/>
</dbReference>
<dbReference type="PATRIC" id="fig|1288298.3.peg.2557"/>
<dbReference type="OrthoDB" id="7689411at2"/>
<dbReference type="AlphaFoldDB" id="A0A0A0HLL9"/>
<dbReference type="RefSeq" id="WP_037273843.1">
    <property type="nucleotide sequence ID" value="NZ_KN293980.1"/>
</dbReference>
<protein>
    <recommendedName>
        <fullName evidence="4">Flagella basal body P-ring formation protein FlgA</fullName>
    </recommendedName>
</protein>
<comment type="similarity">
    <text evidence="4">Belongs to the FlgA family.</text>
</comment>
<dbReference type="eggNOG" id="COG1261">
    <property type="taxonomic scope" value="Bacteria"/>
</dbReference>
<reference evidence="6 7" key="1">
    <citation type="submission" date="2013-01" db="EMBL/GenBank/DDBJ databases">
        <authorList>
            <person name="Fiebig A."/>
            <person name="Goeker M."/>
            <person name="Klenk H.-P.P."/>
        </authorList>
    </citation>
    <scope>NUCLEOTIDE SEQUENCE [LARGE SCALE GENOMIC DNA]</scope>
    <source>
        <strain evidence="6 7">DSM 17069</strain>
    </source>
</reference>
<dbReference type="InterPro" id="IPR017585">
    <property type="entry name" value="SAF_FlgA"/>
</dbReference>
<keyword evidence="3 4" id="KW-0574">Periplasm</keyword>
<evidence type="ECO:0000313" key="6">
    <source>
        <dbReference type="EMBL" id="KGM87806.1"/>
    </source>
</evidence>
<feature type="chain" id="PRO_5005108411" description="Flagella basal body P-ring formation protein FlgA" evidence="4">
    <location>
        <begin position="21"/>
        <end position="232"/>
    </location>
</feature>
<evidence type="ECO:0000259" key="5">
    <source>
        <dbReference type="SMART" id="SM00858"/>
    </source>
</evidence>
<evidence type="ECO:0000256" key="1">
    <source>
        <dbReference type="ARBA" id="ARBA00004418"/>
    </source>
</evidence>
<evidence type="ECO:0000256" key="4">
    <source>
        <dbReference type="RuleBase" id="RU362063"/>
    </source>
</evidence>
<proteinExistence type="inferred from homology"/>
<comment type="caution">
    <text evidence="6">The sequence shown here is derived from an EMBL/GenBank/DDBJ whole genome shotgun (WGS) entry which is preliminary data.</text>
</comment>
<gene>
    <name evidence="6" type="ORF">rosmuc_02544</name>
</gene>
<evidence type="ECO:0000256" key="2">
    <source>
        <dbReference type="ARBA" id="ARBA00022729"/>
    </source>
</evidence>
<dbReference type="Gene3D" id="2.30.30.760">
    <property type="match status" value="1"/>
</dbReference>
<dbReference type="Pfam" id="PF13144">
    <property type="entry name" value="ChapFlgA"/>
    <property type="match status" value="1"/>
</dbReference>
<dbReference type="InterPro" id="IPR039246">
    <property type="entry name" value="Flagellar_FlgA"/>
</dbReference>
<evidence type="ECO:0000256" key="3">
    <source>
        <dbReference type="ARBA" id="ARBA00022764"/>
    </source>
</evidence>
<dbReference type="InterPro" id="IPR013974">
    <property type="entry name" value="SAF"/>
</dbReference>
<dbReference type="GO" id="GO:0044780">
    <property type="term" value="P:bacterial-type flagellum assembly"/>
    <property type="evidence" value="ECO:0007669"/>
    <property type="project" value="InterPro"/>
</dbReference>
<keyword evidence="6" id="KW-0966">Cell projection</keyword>
<dbReference type="SMART" id="SM00858">
    <property type="entry name" value="SAF"/>
    <property type="match status" value="1"/>
</dbReference>
<organism evidence="6 7">
    <name type="scientific">Roseovarius mucosus DSM 17069</name>
    <dbReference type="NCBI Taxonomy" id="1288298"/>
    <lineage>
        <taxon>Bacteria</taxon>
        <taxon>Pseudomonadati</taxon>
        <taxon>Pseudomonadota</taxon>
        <taxon>Alphaproteobacteria</taxon>
        <taxon>Rhodobacterales</taxon>
        <taxon>Roseobacteraceae</taxon>
        <taxon>Roseovarius</taxon>
    </lineage>
</organism>
<dbReference type="GO" id="GO:0042597">
    <property type="term" value="C:periplasmic space"/>
    <property type="evidence" value="ECO:0007669"/>
    <property type="project" value="UniProtKB-SubCell"/>
</dbReference>